<accession>A0A369J4Z1</accession>
<dbReference type="EMBL" id="LUEZ02000096">
    <property type="protein sequence ID" value="RDB14763.1"/>
    <property type="molecule type" value="Genomic_DNA"/>
</dbReference>
<protein>
    <recommendedName>
        <fullName evidence="1">AAA-ATPase-like domain-containing protein</fullName>
    </recommendedName>
</protein>
<dbReference type="PANTHER" id="PTHR34825">
    <property type="entry name" value="CONSERVED PROTEIN, WITH A WEAK D-GALACTARATE DEHYDRATASE/ALTRONATE HYDROLASE DOMAIN"/>
    <property type="match status" value="1"/>
</dbReference>
<dbReference type="InParanoid" id="A0A369J4Z1"/>
<evidence type="ECO:0000313" key="3">
    <source>
        <dbReference type="Proteomes" id="UP000076154"/>
    </source>
</evidence>
<gene>
    <name evidence="2" type="ORF">Hypma_016309</name>
</gene>
<dbReference type="Proteomes" id="UP000076154">
    <property type="component" value="Unassembled WGS sequence"/>
</dbReference>
<dbReference type="AlphaFoldDB" id="A0A369J4Z1"/>
<feature type="domain" description="AAA-ATPase-like" evidence="1">
    <location>
        <begin position="128"/>
        <end position="333"/>
    </location>
</feature>
<sequence length="746" mass="84061">MIPRKPFPAPRTASSLHDVPCTKEVFNQSRGSLVVTRRIHQNRGIYWHDRGVKNEVLNPKAEPIAIYKAAISTANPAPRVRRKRRAQRLEFIGGSQTVYKVISNNSKRAVEDSVLPDSTLPNLVSSPGVIAVDKTNFFEDIDSETRYWYRFLRPEGWGKSTFLKMLADYYDKCQSETFLHTFGQLQIGKCPTRYHNTLLVILFDFSHIEVPCSTEELASQINSTINRTLKRFLARNTCFLGNPDAGGLIKDDASKSLKNVFELVKDQNQNLFIGVDDYDKPARPYILSQDTTDRSQYKNVAHLFRTLFFDFVKEAYDQGLVQKCWVTGVLPAFTDAMNGATSLTFSGALEDACGLTINEIEAITTEYLAHTHSGDEIKSLLWYLDWEYAGYGLPRPRYSSHKLSPPGDVFLRLKAFRTKDEVATVPGRDNIVQVIANTFKQTSDNAATAIEHILKILSAEGTSGPSVRCVSGHSVLEPPCVKDVMDSFGHHLYFLGALVVDANKGSFRPPNRSMECLFSNCLRDYLMDTDPNLRKKLEEANHRAFSDAIGPPAFIDFLEHVLQALPTSCALGRMNSRTFKGIVTSFLSLDPRCIAGEYFPDITLVPGPADAASCSSSGVMIENISLDDLQDRSLDAHPDDLWFDTEERKRIRKALVNESEKELLRRSYYDQDSIMNSGLWCETPVEMMVEEYCERVSHTQPFPHKEGDGGLDRYVLMCIGGTRVIVQKAGIKTWRPSTLVFRRVYT</sequence>
<dbReference type="PANTHER" id="PTHR34825:SF1">
    <property type="entry name" value="AAA-ATPASE-LIKE DOMAIN-CONTAINING PROTEIN"/>
    <property type="match status" value="1"/>
</dbReference>
<evidence type="ECO:0000259" key="1">
    <source>
        <dbReference type="Pfam" id="PF09820"/>
    </source>
</evidence>
<comment type="caution">
    <text evidence="2">The sequence shown here is derived from an EMBL/GenBank/DDBJ whole genome shotgun (WGS) entry which is preliminary data.</text>
</comment>
<proteinExistence type="predicted"/>
<name>A0A369J4Z1_HYPMA</name>
<dbReference type="InterPro" id="IPR018631">
    <property type="entry name" value="AAA-ATPase-like_dom"/>
</dbReference>
<dbReference type="Pfam" id="PF09820">
    <property type="entry name" value="AAA-ATPase_like"/>
    <property type="match status" value="1"/>
</dbReference>
<keyword evidence="3" id="KW-1185">Reference proteome</keyword>
<evidence type="ECO:0000313" key="2">
    <source>
        <dbReference type="EMBL" id="RDB14763.1"/>
    </source>
</evidence>
<organism evidence="2 3">
    <name type="scientific">Hypsizygus marmoreus</name>
    <name type="common">White beech mushroom</name>
    <name type="synonym">Agaricus marmoreus</name>
    <dbReference type="NCBI Taxonomy" id="39966"/>
    <lineage>
        <taxon>Eukaryota</taxon>
        <taxon>Fungi</taxon>
        <taxon>Dikarya</taxon>
        <taxon>Basidiomycota</taxon>
        <taxon>Agaricomycotina</taxon>
        <taxon>Agaricomycetes</taxon>
        <taxon>Agaricomycetidae</taxon>
        <taxon>Agaricales</taxon>
        <taxon>Tricholomatineae</taxon>
        <taxon>Lyophyllaceae</taxon>
        <taxon>Hypsizygus</taxon>
    </lineage>
</organism>
<reference evidence="2" key="1">
    <citation type="submission" date="2018-04" db="EMBL/GenBank/DDBJ databases">
        <title>Whole genome sequencing of Hypsizygus marmoreus.</title>
        <authorList>
            <person name="Choi I.-G."/>
            <person name="Min B."/>
            <person name="Kim J.-G."/>
            <person name="Kim S."/>
            <person name="Oh Y.-L."/>
            <person name="Kong W.-S."/>
            <person name="Park H."/>
            <person name="Jeong J."/>
            <person name="Song E.-S."/>
        </authorList>
    </citation>
    <scope>NUCLEOTIDE SEQUENCE [LARGE SCALE GENOMIC DNA]</scope>
    <source>
        <strain evidence="2">51987-8</strain>
    </source>
</reference>
<dbReference type="OrthoDB" id="5380555at2759"/>